<dbReference type="PANTHER" id="PTHR19328">
    <property type="entry name" value="HEDGEHOG-INTERACTING PROTEIN"/>
    <property type="match status" value="1"/>
</dbReference>
<protein>
    <submittedName>
        <fullName evidence="1">Uncharacterized protein</fullName>
    </submittedName>
</protein>
<name>A0ABW3SKD3_9BACT</name>
<keyword evidence="2" id="KW-1185">Reference proteome</keyword>
<accession>A0ABW3SKD3</accession>
<dbReference type="InterPro" id="IPR011042">
    <property type="entry name" value="6-blade_b-propeller_TolB-like"/>
</dbReference>
<proteinExistence type="predicted"/>
<dbReference type="EMBL" id="JBHTLD010000018">
    <property type="protein sequence ID" value="MFD1185293.1"/>
    <property type="molecule type" value="Genomic_DNA"/>
</dbReference>
<dbReference type="Gene3D" id="2.120.10.30">
    <property type="entry name" value="TolB, C-terminal domain"/>
    <property type="match status" value="1"/>
</dbReference>
<comment type="caution">
    <text evidence="1">The sequence shown here is derived from an EMBL/GenBank/DDBJ whole genome shotgun (WGS) entry which is preliminary data.</text>
</comment>
<evidence type="ECO:0000313" key="1">
    <source>
        <dbReference type="EMBL" id="MFD1185293.1"/>
    </source>
</evidence>
<sequence length="97" mass="10459">MDAYGLPNPYRFSIDKETGMIIAGDAGQVLREEMNVISKGANYGRNVKEGTTCFNAADNKNPLPDCPDRGCRGRSLVGRILPVMGMKITVLDLAIVG</sequence>
<gene>
    <name evidence="1" type="ORF">ACFQ2O_03670</name>
</gene>
<dbReference type="RefSeq" id="WP_377523050.1">
    <property type="nucleotide sequence ID" value="NZ_JBHTLD010000018.1"/>
</dbReference>
<dbReference type="Proteomes" id="UP001597094">
    <property type="component" value="Unassembled WGS sequence"/>
</dbReference>
<evidence type="ECO:0000313" key="2">
    <source>
        <dbReference type="Proteomes" id="UP001597094"/>
    </source>
</evidence>
<reference evidence="2" key="1">
    <citation type="journal article" date="2019" name="Int. J. Syst. Evol. Microbiol.">
        <title>The Global Catalogue of Microorganisms (GCM) 10K type strain sequencing project: providing services to taxonomists for standard genome sequencing and annotation.</title>
        <authorList>
            <consortium name="The Broad Institute Genomics Platform"/>
            <consortium name="The Broad Institute Genome Sequencing Center for Infectious Disease"/>
            <person name="Wu L."/>
            <person name="Ma J."/>
        </authorList>
    </citation>
    <scope>NUCLEOTIDE SEQUENCE [LARGE SCALE GENOMIC DNA]</scope>
    <source>
        <strain evidence="2">JCM 31319</strain>
    </source>
</reference>
<dbReference type="PANTHER" id="PTHR19328:SF75">
    <property type="entry name" value="ALDOSE SUGAR DEHYDROGENASE YLII"/>
    <property type="match status" value="1"/>
</dbReference>
<organism evidence="1 2">
    <name type="scientific">Pontibacter rugosus</name>
    <dbReference type="NCBI Taxonomy" id="1745966"/>
    <lineage>
        <taxon>Bacteria</taxon>
        <taxon>Pseudomonadati</taxon>
        <taxon>Bacteroidota</taxon>
        <taxon>Cytophagia</taxon>
        <taxon>Cytophagales</taxon>
        <taxon>Hymenobacteraceae</taxon>
        <taxon>Pontibacter</taxon>
    </lineage>
</organism>